<keyword evidence="2" id="KW-0732">Signal</keyword>
<dbReference type="InterPro" id="IPR007253">
    <property type="entry name" value="Cell_wall-bd_2"/>
</dbReference>
<dbReference type="Proteomes" id="UP001176021">
    <property type="component" value="Unassembled WGS sequence"/>
</dbReference>
<name>A0ABT8QYD5_9FIRM</name>
<keyword evidence="4" id="KW-1185">Reference proteome</keyword>
<dbReference type="Pfam" id="PF04122">
    <property type="entry name" value="CW_binding_2"/>
    <property type="match status" value="3"/>
</dbReference>
<evidence type="ECO:0000256" key="2">
    <source>
        <dbReference type="SAM" id="SignalP"/>
    </source>
</evidence>
<comment type="caution">
    <text evidence="3">The sequence shown here is derived from an EMBL/GenBank/DDBJ whole genome shotgun (WGS) entry which is preliminary data.</text>
</comment>
<dbReference type="RefSeq" id="WP_302049647.1">
    <property type="nucleotide sequence ID" value="NZ_JAMJEV010000018.1"/>
</dbReference>
<dbReference type="PANTHER" id="PTHR30032">
    <property type="entry name" value="N-ACETYLMURAMOYL-L-ALANINE AMIDASE-RELATED"/>
    <property type="match status" value="1"/>
</dbReference>
<evidence type="ECO:0000313" key="3">
    <source>
        <dbReference type="EMBL" id="MDO0824911.1"/>
    </source>
</evidence>
<organism evidence="3 4">
    <name type="scientific">Desulfosporosinus nitroreducens</name>
    <dbReference type="NCBI Taxonomy" id="2018668"/>
    <lineage>
        <taxon>Bacteria</taxon>
        <taxon>Bacillati</taxon>
        <taxon>Bacillota</taxon>
        <taxon>Clostridia</taxon>
        <taxon>Eubacteriales</taxon>
        <taxon>Desulfitobacteriaceae</taxon>
        <taxon>Desulfosporosinus</taxon>
    </lineage>
</organism>
<proteinExistence type="predicted"/>
<feature type="chain" id="PRO_5047059368" evidence="2">
    <location>
        <begin position="31"/>
        <end position="877"/>
    </location>
</feature>
<dbReference type="EMBL" id="JAMJEV010000018">
    <property type="protein sequence ID" value="MDO0824911.1"/>
    <property type="molecule type" value="Genomic_DNA"/>
</dbReference>
<evidence type="ECO:0000313" key="4">
    <source>
        <dbReference type="Proteomes" id="UP001176021"/>
    </source>
</evidence>
<feature type="signal peptide" evidence="2">
    <location>
        <begin position="1"/>
        <end position="30"/>
    </location>
</feature>
<sequence>MKRTKQKLLNGCMAVAVALSATLTPVVAKAATPDVPNAVTRIGGYDQYATAALMAQKGWAGTSDSVVLSAGMTYSLVDALAAGPLAAKLKAPILLTDNGQTLNVSAKAELLRLKPKKVYITSGTAVIRQSVLDEITAMGITPVQLGGYDQYETSVNIAKEMGNQGVNIFKVVIAAGWLSPADALSVAPIAAAQGMPILTTTQGQLPASVKTYLDSINDKVTDSYVVGGTAVVSDAVKGQLKGNVKRYSGLSKYDTNVQILKGFARQYKNDKVYVANGETLVDALAVVPLAAASGSPVVLVNQQLDDVTKDFVKLNISTNDMVAVGGEVVVPSAGMNALTSAVSYSTDDETVGSTDKATPAVLTDNVLLTGDNITLQNAKANYSVYVKGDNITLNNMTVSGTVFVDPGEKGTATLDGVTAANIVILSGAADSIHIKNSTAGVLTVDSDSNVRVEATGSTTIGDTVVRTYAILDANGGSMGTVTITSTPGQDPVVELRGTFTEPVVVESQVTLKAAAGAVVPSVVINTENPDQKVTLEGSFKAVEVQSQGKLVLADNTVVDTMKTTAKVDITIPISSSIGKLVSGSTGTLVSGGGKVNGENTTSTPSTPPKTPSTGGSSGGGSNGSGSTTSTKIVEFSILDGADDGIADDTVNGTSGSADLTGFADTQMVGAIDITASPADSTLELTSLVSPGTGTVSFSNKSFSLSNPITMSDLLPAIKNGDVSIGALRDLFGSSVTFRGTLTKSGYSDSSVNLTLNLSSTVTPPNNEWTTMTINQSTHDITATIKSGKGITKLSTMGINNLLVNSAAGVIPVSVKPDGGDWNDPTTTAGKAEIKADIATLVGTTWADATLGQLVNKKIFFEDQNSNEWTINFTGSIS</sequence>
<dbReference type="Gene3D" id="3.40.50.12090">
    <property type="match status" value="2"/>
</dbReference>
<feature type="region of interest" description="Disordered" evidence="1">
    <location>
        <begin position="581"/>
        <end position="627"/>
    </location>
</feature>
<accession>A0ABT8QYD5</accession>
<dbReference type="InterPro" id="IPR051922">
    <property type="entry name" value="Bact_Sporulation_Assoc"/>
</dbReference>
<protein>
    <submittedName>
        <fullName evidence="3">Cell wall-binding repeat-containing protein</fullName>
    </submittedName>
</protein>
<gene>
    <name evidence="3" type="ORF">M8H41_18925</name>
</gene>
<reference evidence="3" key="1">
    <citation type="submission" date="2022-05" db="EMBL/GenBank/DDBJ databases">
        <title>Expanded diversity of anoxic marine methylotrophy in a Black Sea sulfate reducing microorganism.</title>
        <authorList>
            <person name="Fischer P.Q."/>
            <person name="Stams A.J.M."/>
            <person name="Villanueva L."/>
            <person name="Sousa D.Z."/>
        </authorList>
    </citation>
    <scope>NUCLEOTIDE SEQUENCE</scope>
    <source>
        <strain evidence="3">P130</strain>
    </source>
</reference>
<dbReference type="PANTHER" id="PTHR30032:SF8">
    <property type="entry name" value="GERMINATION-SPECIFIC N-ACETYLMURAMOYL-L-ALANINE AMIDASE"/>
    <property type="match status" value="1"/>
</dbReference>
<evidence type="ECO:0000256" key="1">
    <source>
        <dbReference type="SAM" id="MobiDB-lite"/>
    </source>
</evidence>